<dbReference type="EMBL" id="CAKJVE010000004">
    <property type="protein sequence ID" value="CAG9710437.1"/>
    <property type="molecule type" value="Genomic_DNA"/>
</dbReference>
<keyword evidence="8" id="KW-1185">Reference proteome</keyword>
<evidence type="ECO:0000256" key="2">
    <source>
        <dbReference type="SAM" id="SignalP"/>
    </source>
</evidence>
<evidence type="ECO:0000313" key="6">
    <source>
        <dbReference type="EMBL" id="PEG29957.1"/>
    </source>
</evidence>
<protein>
    <submittedName>
        <fullName evidence="7">Glucan endo-1,3-beta-glucosidase A1</fullName>
        <ecNumber evidence="7">3.2.1.39</ecNumber>
    </submittedName>
    <submittedName>
        <fullName evidence="4">Glycoside hydrolase, family 16</fullName>
    </submittedName>
</protein>
<dbReference type="Proteomes" id="UP000431451">
    <property type="component" value="Unassembled WGS sequence"/>
</dbReference>
<dbReference type="SMR" id="A0A2A7MEK3"/>
<dbReference type="GO" id="GO:0042973">
    <property type="term" value="F:glucan endo-1,3-beta-D-glucosidase activity"/>
    <property type="evidence" value="ECO:0007669"/>
    <property type="project" value="UniProtKB-EC"/>
</dbReference>
<dbReference type="RefSeq" id="WP_058294128.1">
    <property type="nucleotide sequence ID" value="NZ_CAKJVE010000004.1"/>
</dbReference>
<keyword evidence="7" id="KW-0326">Glycosidase</keyword>
<gene>
    <name evidence="7" type="primary">glcA_1</name>
    <name evidence="5" type="ORF">CNEO2_720014</name>
    <name evidence="4" type="ORF">CNEO_44768</name>
    <name evidence="7" type="ORF">CNEONATNEC25_00926</name>
    <name evidence="6" type="ORF">CQ394_15050</name>
</gene>
<dbReference type="Gene3D" id="2.60.120.200">
    <property type="match status" value="1"/>
</dbReference>
<dbReference type="Proteomes" id="UP000220840">
    <property type="component" value="Unassembled WGS sequence"/>
</dbReference>
<reference evidence="6 8" key="1">
    <citation type="submission" date="2017-10" db="EMBL/GenBank/DDBJ databases">
        <title>Effective Description of Clostridium neonatale sp. nov. linked to necrotizing enterocolitis in neonates and a clarification of species assignable to the genus Clostridium (Prazmowski 1880) emend. Lawson and Rainey 2016.</title>
        <authorList>
            <person name="Bernard K."/>
            <person name="Burdz T."/>
            <person name="Wiebe D."/>
            <person name="Balcewich B."/>
            <person name="Alfa M."/>
            <person name="Bernier A.-M."/>
        </authorList>
    </citation>
    <scope>NUCLEOTIDE SEQUENCE [LARGE SCALE GENOMIC DNA]</scope>
    <source>
        <strain evidence="6 8">LCDC99A005</strain>
    </source>
</reference>
<name>A0A2A7MEK3_9CLOT</name>
<dbReference type="EMBL" id="PDCJ01000002">
    <property type="protein sequence ID" value="PEG29957.1"/>
    <property type="molecule type" value="Genomic_DNA"/>
</dbReference>
<dbReference type="AlphaFoldDB" id="A0A2A7MEK3"/>
<sequence>MAIKKILSFSCKLCFISFALTSFLNPIAKADTITSTSPTLPYATSYYNGYNMVWNDEFNENNLDLTKWKYGTTPENGSMKYVNSSDNVYVKDGNLVLAAIKDDSLGDKFTASSGMVITEGLASWKYGRFDIRAKLPVEQGMWPAIWMMPQDSKYGWPNDGEIDIMEALGSEKNKIYGTLHSGNNTDGGQSTGVTYTLSSGDLSDDYHTYSIIWEPEKIHFLIDNKEYGVVDKWPSYFKVNDTQYSLDFPDPFNKPFYLMLNLGVGGDWGGEPNNTTKWGENTKMYVDYVRVYQKSK</sequence>
<organism evidence="6 8">
    <name type="scientific">Clostridium neonatale</name>
    <dbReference type="NCBI Taxonomy" id="137838"/>
    <lineage>
        <taxon>Bacteria</taxon>
        <taxon>Bacillati</taxon>
        <taxon>Bacillota</taxon>
        <taxon>Clostridia</taxon>
        <taxon>Eubacteriales</taxon>
        <taxon>Clostridiaceae</taxon>
        <taxon>Clostridium</taxon>
    </lineage>
</organism>
<dbReference type="GeneID" id="68876263"/>
<evidence type="ECO:0000313" key="8">
    <source>
        <dbReference type="Proteomes" id="UP000220840"/>
    </source>
</evidence>
<dbReference type="EMBL" id="UWJD01000001">
    <property type="protein sequence ID" value="VCT83330.1"/>
    <property type="molecule type" value="Genomic_DNA"/>
</dbReference>
<reference evidence="5" key="4">
    <citation type="submission" date="2022-10" db="EMBL/GenBank/DDBJ databases">
        <authorList>
            <person name="Aires J."/>
            <person name="Mesa V."/>
        </authorList>
    </citation>
    <scope>NUCLEOTIDE SEQUENCE</scope>
    <source>
        <strain evidence="5">Clostridium neonatale JD116</strain>
    </source>
</reference>
<reference evidence="7 9" key="2">
    <citation type="submission" date="2018-06" db="EMBL/GenBank/DDBJ databases">
        <authorList>
            <consortium name="IHU Genomes"/>
        </authorList>
    </citation>
    <scope>NUCLEOTIDE SEQUENCE [LARGE SCALE GENOMIC DNA]</scope>
    <source>
        <strain evidence="7 9">NEC25</strain>
    </source>
</reference>
<dbReference type="Proteomes" id="UP000789738">
    <property type="component" value="Unassembled WGS sequence"/>
</dbReference>
<dbReference type="PROSITE" id="PS51762">
    <property type="entry name" value="GH16_2"/>
    <property type="match status" value="1"/>
</dbReference>
<dbReference type="PANTHER" id="PTHR10963:SF55">
    <property type="entry name" value="GLYCOSIDE HYDROLASE FAMILY 16 PROTEIN"/>
    <property type="match status" value="1"/>
</dbReference>
<feature type="signal peptide" evidence="2">
    <location>
        <begin position="1"/>
        <end position="30"/>
    </location>
</feature>
<dbReference type="InterPro" id="IPR013320">
    <property type="entry name" value="ConA-like_dom_sf"/>
</dbReference>
<dbReference type="Pfam" id="PF00722">
    <property type="entry name" value="Glyco_hydro_16"/>
    <property type="match status" value="1"/>
</dbReference>
<feature type="chain" id="PRO_5044380410" evidence="2">
    <location>
        <begin position="31"/>
        <end position="296"/>
    </location>
</feature>
<evidence type="ECO:0000313" key="4">
    <source>
        <dbReference type="EMBL" id="CAG9710437.1"/>
    </source>
</evidence>
<accession>A0A2A7MEK3</accession>
<dbReference type="CDD" id="cd08023">
    <property type="entry name" value="GH16_laminarinase_like"/>
    <property type="match status" value="1"/>
</dbReference>
<dbReference type="PANTHER" id="PTHR10963">
    <property type="entry name" value="GLYCOSYL HYDROLASE-RELATED"/>
    <property type="match status" value="1"/>
</dbReference>
<evidence type="ECO:0000313" key="7">
    <source>
        <dbReference type="EMBL" id="VCT83330.1"/>
    </source>
</evidence>
<evidence type="ECO:0000256" key="1">
    <source>
        <dbReference type="ARBA" id="ARBA00006865"/>
    </source>
</evidence>
<dbReference type="OrthoDB" id="9809583at2"/>
<evidence type="ECO:0000313" key="5">
    <source>
        <dbReference type="EMBL" id="CAI3678278.1"/>
    </source>
</evidence>
<dbReference type="InterPro" id="IPR000757">
    <property type="entry name" value="Beta-glucanase-like"/>
</dbReference>
<proteinExistence type="inferred from homology"/>
<dbReference type="STRING" id="137838.GCA_001458595_01244"/>
<evidence type="ECO:0000313" key="9">
    <source>
        <dbReference type="Proteomes" id="UP000431451"/>
    </source>
</evidence>
<dbReference type="EC" id="3.2.1.39" evidence="7"/>
<feature type="domain" description="GH16" evidence="3">
    <location>
        <begin position="35"/>
        <end position="296"/>
    </location>
</feature>
<evidence type="ECO:0000259" key="3">
    <source>
        <dbReference type="PROSITE" id="PS51762"/>
    </source>
</evidence>
<keyword evidence="4" id="KW-0378">Hydrolase</keyword>
<keyword evidence="2" id="KW-0732">Signal</keyword>
<dbReference type="Proteomes" id="UP001189143">
    <property type="component" value="Unassembled WGS sequence"/>
</dbReference>
<reference evidence="4" key="3">
    <citation type="submission" date="2021-10" db="EMBL/GenBank/DDBJ databases">
        <authorList>
            <person name="Mesa V."/>
        </authorList>
    </citation>
    <scope>NUCLEOTIDE SEQUENCE</scope>
    <source>
        <strain evidence="4">CC3_PB</strain>
    </source>
</reference>
<dbReference type="GO" id="GO:0005975">
    <property type="term" value="P:carbohydrate metabolic process"/>
    <property type="evidence" value="ECO:0007669"/>
    <property type="project" value="InterPro"/>
</dbReference>
<dbReference type="InterPro" id="IPR050546">
    <property type="entry name" value="Glycosyl_Hydrlase_16"/>
</dbReference>
<comment type="similarity">
    <text evidence="1">Belongs to the glycosyl hydrolase 16 family.</text>
</comment>
<dbReference type="EMBL" id="CAMTCP010000273">
    <property type="protein sequence ID" value="CAI3678278.1"/>
    <property type="molecule type" value="Genomic_DNA"/>
</dbReference>
<dbReference type="SUPFAM" id="SSF49899">
    <property type="entry name" value="Concanavalin A-like lectins/glucanases"/>
    <property type="match status" value="1"/>
</dbReference>